<protein>
    <submittedName>
        <fullName evidence="1">Uncharacterized protein</fullName>
    </submittedName>
</protein>
<gene>
    <name evidence="1" type="ORF">AVDCRST_MAG93-961</name>
</gene>
<dbReference type="SUPFAM" id="SSF102588">
    <property type="entry name" value="LmbE-like"/>
    <property type="match status" value="1"/>
</dbReference>
<dbReference type="AlphaFoldDB" id="A0A6J4HW85"/>
<reference evidence="1" key="1">
    <citation type="submission" date="2020-02" db="EMBL/GenBank/DDBJ databases">
        <authorList>
            <person name="Meier V. D."/>
        </authorList>
    </citation>
    <scope>NUCLEOTIDE SEQUENCE</scope>
    <source>
        <strain evidence="1">AVDCRST_MAG93</strain>
    </source>
</reference>
<organism evidence="1">
    <name type="scientific">uncultured Chloroflexia bacterium</name>
    <dbReference type="NCBI Taxonomy" id="1672391"/>
    <lineage>
        <taxon>Bacteria</taxon>
        <taxon>Bacillati</taxon>
        <taxon>Chloroflexota</taxon>
        <taxon>Chloroflexia</taxon>
        <taxon>environmental samples</taxon>
    </lineage>
</organism>
<accession>A0A6J4HW85</accession>
<dbReference type="Gene3D" id="3.40.50.10320">
    <property type="entry name" value="LmbE-like"/>
    <property type="match status" value="1"/>
</dbReference>
<proteinExistence type="predicted"/>
<name>A0A6J4HW85_9CHLR</name>
<feature type="non-terminal residue" evidence="1">
    <location>
        <position position="1"/>
    </location>
</feature>
<dbReference type="EMBL" id="CADCTR010000315">
    <property type="protein sequence ID" value="CAA9232771.1"/>
    <property type="molecule type" value="Genomic_DNA"/>
</dbReference>
<dbReference type="InterPro" id="IPR024078">
    <property type="entry name" value="LmbE-like_dom_sf"/>
</dbReference>
<sequence length="107" mass="12076">WICAEGLAAHARGASIVWYEDAPYAVQYTLVQQRLDDLDEPFEPHIVSITTTLDRKLAAIAAYESQIGKLFRDRPMPEVMTDYAETVAGTPGHYAELLWMRPPTTDH</sequence>
<evidence type="ECO:0000313" key="1">
    <source>
        <dbReference type="EMBL" id="CAA9232771.1"/>
    </source>
</evidence>